<dbReference type="SUPFAM" id="SSF46785">
    <property type="entry name" value="Winged helix' DNA-binding domain"/>
    <property type="match status" value="1"/>
</dbReference>
<dbReference type="RefSeq" id="WP_242624952.1">
    <property type="nucleotide sequence ID" value="NZ_SHKY01000001.1"/>
</dbReference>
<dbReference type="SUPFAM" id="SSF52540">
    <property type="entry name" value="P-loop containing nucleoside triphosphate hydrolases"/>
    <property type="match status" value="1"/>
</dbReference>
<reference evidence="1 2" key="1">
    <citation type="submission" date="2019-02" db="EMBL/GenBank/DDBJ databases">
        <title>Sequencing the genomes of 1000 actinobacteria strains.</title>
        <authorList>
            <person name="Klenk H.-P."/>
        </authorList>
    </citation>
    <scope>NUCLEOTIDE SEQUENCE [LARGE SCALE GENOMIC DNA]</scope>
    <source>
        <strain evidence="1 2">DSM 45162</strain>
    </source>
</reference>
<dbReference type="EMBL" id="SHKY01000001">
    <property type="protein sequence ID" value="RZU51865.1"/>
    <property type="molecule type" value="Genomic_DNA"/>
</dbReference>
<name>A0A4Q7ZNC7_9ACTN</name>
<evidence type="ECO:0000313" key="1">
    <source>
        <dbReference type="EMBL" id="RZU51865.1"/>
    </source>
</evidence>
<dbReference type="PANTHER" id="PTHR34704">
    <property type="entry name" value="ATPASE"/>
    <property type="match status" value="1"/>
</dbReference>
<dbReference type="Proteomes" id="UP000292564">
    <property type="component" value="Unassembled WGS sequence"/>
</dbReference>
<gene>
    <name evidence="1" type="ORF">EV385_3701</name>
</gene>
<dbReference type="AlphaFoldDB" id="A0A4Q7ZNC7"/>
<dbReference type="PANTHER" id="PTHR34704:SF2">
    <property type="entry name" value="ATPASE"/>
    <property type="match status" value="1"/>
</dbReference>
<dbReference type="InterPro" id="IPR027417">
    <property type="entry name" value="P-loop_NTPase"/>
</dbReference>
<comment type="caution">
    <text evidence="1">The sequence shown here is derived from an EMBL/GenBank/DDBJ whole genome shotgun (WGS) entry which is preliminary data.</text>
</comment>
<keyword evidence="2" id="KW-1185">Reference proteome</keyword>
<organism evidence="1 2">
    <name type="scientific">Krasilnikovia cinnamomea</name>
    <dbReference type="NCBI Taxonomy" id="349313"/>
    <lineage>
        <taxon>Bacteria</taxon>
        <taxon>Bacillati</taxon>
        <taxon>Actinomycetota</taxon>
        <taxon>Actinomycetes</taxon>
        <taxon>Micromonosporales</taxon>
        <taxon>Micromonosporaceae</taxon>
        <taxon>Krasilnikovia</taxon>
    </lineage>
</organism>
<dbReference type="InterPro" id="IPR036390">
    <property type="entry name" value="WH_DNA-bd_sf"/>
</dbReference>
<protein>
    <recommendedName>
        <fullName evidence="3">ATP-binding protein</fullName>
    </recommendedName>
</protein>
<evidence type="ECO:0000313" key="2">
    <source>
        <dbReference type="Proteomes" id="UP000292564"/>
    </source>
</evidence>
<evidence type="ECO:0008006" key="3">
    <source>
        <dbReference type="Google" id="ProtNLM"/>
    </source>
</evidence>
<accession>A0A4Q7ZNC7</accession>
<dbReference type="Gene3D" id="3.40.50.300">
    <property type="entry name" value="P-loop containing nucleotide triphosphate hydrolases"/>
    <property type="match status" value="1"/>
</dbReference>
<sequence>MGELARPPEMFDREREWRDLGAFVTDPSPGATLGVVSGRRRQGKTFLLRALCRATGGFYFAADEATDRESLNRLGAVLAEHLSAPAPFAFDSWHPAIDALLRLGRERRLPVVIDEFPYLARANPQLPSVIQNALAPLRAERDDSRTSLLLCGSAMSFMGRLLSGNAPLRGRAGLELVVPTLDHQLAAEFWGVDDPVTALKVNAIVGGTPAYRREFARDDTPADADDFDPWVLRTVLSPASPLFREARYLLADEPDLHDIGLYHSVLAAIAAGNAHRGGIASYLGRRSGDLAHPLTVLEDCGLVTREPDAFKDNRTSFRIAEPLVAFYHAIMRPIWSDLEHTRDAGRLWQRSRKRFVSNVLGPHFERICRHWTRHLAPADLFGDHPNRVASGTVSDPGHRTSHEVDVVVFGLDGDNRRPLLAIGEVKWGDAMGVSHLERLRRIRGLLTAQGRLGAEQARLACYSAAGFSDELIQMAERDHSVVLVGIDDLYRRD</sequence>
<proteinExistence type="predicted"/>